<evidence type="ECO:0000313" key="2">
    <source>
        <dbReference type="Proteomes" id="UP000292372"/>
    </source>
</evidence>
<organism evidence="1 2">
    <name type="scientific">Hyunsoonleella pacifica</name>
    <dbReference type="NCBI Taxonomy" id="1080224"/>
    <lineage>
        <taxon>Bacteria</taxon>
        <taxon>Pseudomonadati</taxon>
        <taxon>Bacteroidota</taxon>
        <taxon>Flavobacteriia</taxon>
        <taxon>Flavobacteriales</taxon>
        <taxon>Flavobacteriaceae</taxon>
    </lineage>
</organism>
<dbReference type="OrthoDB" id="1346821at2"/>
<dbReference type="Proteomes" id="UP000292372">
    <property type="component" value="Unassembled WGS sequence"/>
</dbReference>
<dbReference type="EMBL" id="SIRS01000001">
    <property type="protein sequence ID" value="TBN18710.1"/>
    <property type="molecule type" value="Genomic_DNA"/>
</dbReference>
<accession>A0A4Q9FSN9</accession>
<protein>
    <submittedName>
        <fullName evidence="1">Uncharacterized protein</fullName>
    </submittedName>
</protein>
<keyword evidence="2" id="KW-1185">Reference proteome</keyword>
<reference evidence="1 2" key="1">
    <citation type="journal article" date="2015" name="Int. J. Syst. Evol. Microbiol.">
        <title>Hyunsoonleella pacifica sp. nov., isolated from seawater of South Pacific Gyre.</title>
        <authorList>
            <person name="Gao X."/>
            <person name="Zhang Z."/>
            <person name="Dai X."/>
            <person name="Zhang X.H."/>
        </authorList>
    </citation>
    <scope>NUCLEOTIDE SEQUENCE [LARGE SCALE GENOMIC DNA]</scope>
    <source>
        <strain evidence="1 2">SW033</strain>
    </source>
</reference>
<dbReference type="RefSeq" id="WP_130935228.1">
    <property type="nucleotide sequence ID" value="NZ_BMEE01000001.1"/>
</dbReference>
<gene>
    <name evidence="1" type="ORF">EYD46_01190</name>
</gene>
<comment type="caution">
    <text evidence="1">The sequence shown here is derived from an EMBL/GenBank/DDBJ whole genome shotgun (WGS) entry which is preliminary data.</text>
</comment>
<dbReference type="PROSITE" id="PS51257">
    <property type="entry name" value="PROKAR_LIPOPROTEIN"/>
    <property type="match status" value="1"/>
</dbReference>
<sequence>MKNALKIYLFLCIIVLIGCNSDDDSSQTNNLVSEFKINNGKTYLTPNGYYTKYEIEGKKDNFLLHFIDGKFVPITNPEEGIPCPWVENMTQGITIKLKSILDDEIAPGLYKYTLERDSTGIKDDAGVYSPSKVFYGFQLDNQCYSQTDEDLNITDGEMTINVDNGEFSITYSFTSENGVTIKGAYYGKLQKQLAPEW</sequence>
<name>A0A4Q9FSN9_9FLAO</name>
<proteinExistence type="predicted"/>
<dbReference type="AlphaFoldDB" id="A0A4Q9FSN9"/>
<evidence type="ECO:0000313" key="1">
    <source>
        <dbReference type="EMBL" id="TBN18710.1"/>
    </source>
</evidence>